<evidence type="ECO:0000313" key="2">
    <source>
        <dbReference type="Proteomes" id="UP001150907"/>
    </source>
</evidence>
<comment type="caution">
    <text evidence="1">The sequence shown here is derived from an EMBL/GenBank/DDBJ whole genome shotgun (WGS) entry which is preliminary data.</text>
</comment>
<sequence length="144" mass="15874">MDASGSADSAAIRFIEAAQDVVQTITAETGRHAQLAASELVSTIDGCQYSTETQVSALVELLKKTQTSLDSSRRLLVENKSEIDECLGAQSLTLSSAREVAGLAHDVLSKVSAINMVDERKARYTEEMDRRNKEFEDRLRKEHE</sequence>
<evidence type="ECO:0000313" key="1">
    <source>
        <dbReference type="EMBL" id="KAJ1999517.1"/>
    </source>
</evidence>
<dbReference type="Proteomes" id="UP001150907">
    <property type="component" value="Unassembled WGS sequence"/>
</dbReference>
<reference evidence="1" key="1">
    <citation type="submission" date="2022-07" db="EMBL/GenBank/DDBJ databases">
        <title>Phylogenomic reconstructions and comparative analyses of Kickxellomycotina fungi.</title>
        <authorList>
            <person name="Reynolds N.K."/>
            <person name="Stajich J.E."/>
            <person name="Barry K."/>
            <person name="Grigoriev I.V."/>
            <person name="Crous P."/>
            <person name="Smith M.E."/>
        </authorList>
    </citation>
    <scope>NUCLEOTIDE SEQUENCE</scope>
    <source>
        <strain evidence="1">IMI 214461</strain>
    </source>
</reference>
<organism evidence="1 2">
    <name type="scientific">Coemansia thaxteri</name>
    <dbReference type="NCBI Taxonomy" id="2663907"/>
    <lineage>
        <taxon>Eukaryota</taxon>
        <taxon>Fungi</taxon>
        <taxon>Fungi incertae sedis</taxon>
        <taxon>Zoopagomycota</taxon>
        <taxon>Kickxellomycotina</taxon>
        <taxon>Kickxellomycetes</taxon>
        <taxon>Kickxellales</taxon>
        <taxon>Kickxellaceae</taxon>
        <taxon>Coemansia</taxon>
    </lineage>
</organism>
<accession>A0A9W8BF05</accession>
<keyword evidence="2" id="KW-1185">Reference proteome</keyword>
<gene>
    <name evidence="1" type="ORF">H4R26_005028</name>
</gene>
<dbReference type="EMBL" id="JANBQF010000691">
    <property type="protein sequence ID" value="KAJ1999517.1"/>
    <property type="molecule type" value="Genomic_DNA"/>
</dbReference>
<feature type="non-terminal residue" evidence="1">
    <location>
        <position position="144"/>
    </location>
</feature>
<dbReference type="AlphaFoldDB" id="A0A9W8BF05"/>
<name>A0A9W8BF05_9FUNG</name>
<proteinExistence type="predicted"/>
<dbReference type="OrthoDB" id="5576344at2759"/>
<protein>
    <submittedName>
        <fullName evidence="1">Uncharacterized protein</fullName>
    </submittedName>
</protein>